<dbReference type="EC" id="2.5.1.18" evidence="4"/>
<dbReference type="SUPFAM" id="SSF52833">
    <property type="entry name" value="Thioredoxin-like"/>
    <property type="match status" value="1"/>
</dbReference>
<name>A0A161K1L3_9ZZZZ</name>
<dbReference type="CDD" id="cd03048">
    <property type="entry name" value="GST_N_Ure2p_like"/>
    <property type="match status" value="1"/>
</dbReference>
<reference evidence="4" key="1">
    <citation type="submission" date="2015-10" db="EMBL/GenBank/DDBJ databases">
        <authorList>
            <person name="Gilbert D.G."/>
        </authorList>
    </citation>
    <scope>NUCLEOTIDE SEQUENCE</scope>
</reference>
<proteinExistence type="predicted"/>
<feature type="domain" description="GST C-terminal" evidence="3">
    <location>
        <begin position="90"/>
        <end position="225"/>
    </location>
</feature>
<dbReference type="SUPFAM" id="SSF47616">
    <property type="entry name" value="GST C-terminal domain-like"/>
    <property type="match status" value="1"/>
</dbReference>
<dbReference type="InterPro" id="IPR004045">
    <property type="entry name" value="Glutathione_S-Trfase_N"/>
</dbReference>
<keyword evidence="4" id="KW-0808">Transferase</keyword>
<sequence>MIDLYFWPTPNGWKISIALEEMGLPYSVIPLRIGQGEQFTEAFERISPSHRMPAIVDHEPLGGGDSFPLAESGAILMYLAEKSGQFLPTDAHARYEVMQWLMWQTTQLGPMMGQHGHFFLYAKEKIPYAIDRYRYNVLRLFKELDRRLKGREYICGEYTIVDMACWPWIVTYKSQQIDLVEFPDIRRWYDALKSRPGLRRGYDLLKDSRSSRGNEAPDEEARAHLFGEANRPD</sequence>
<dbReference type="InterPro" id="IPR040079">
    <property type="entry name" value="Glutathione_S-Trfase"/>
</dbReference>
<dbReference type="AlphaFoldDB" id="A0A161K1L3"/>
<dbReference type="InterPro" id="IPR036249">
    <property type="entry name" value="Thioredoxin-like_sf"/>
</dbReference>
<dbReference type="SFLD" id="SFLDS00019">
    <property type="entry name" value="Glutathione_Transferase_(cytos"/>
    <property type="match status" value="1"/>
</dbReference>
<feature type="compositionally biased region" description="Basic and acidic residues" evidence="1">
    <location>
        <begin position="219"/>
        <end position="233"/>
    </location>
</feature>
<accession>A0A161K1L3</accession>
<protein>
    <submittedName>
        <fullName evidence="4">Glutathione S-transferase</fullName>
        <ecNumber evidence="4">2.5.1.18</ecNumber>
    </submittedName>
</protein>
<dbReference type="SFLD" id="SFLDG00358">
    <property type="entry name" value="Main_(cytGST)"/>
    <property type="match status" value="1"/>
</dbReference>
<feature type="domain" description="GST N-terminal" evidence="2">
    <location>
        <begin position="1"/>
        <end position="87"/>
    </location>
</feature>
<evidence type="ECO:0000256" key="1">
    <source>
        <dbReference type="SAM" id="MobiDB-lite"/>
    </source>
</evidence>
<dbReference type="PANTHER" id="PTHR44051:SF19">
    <property type="entry name" value="DISULFIDE-BOND OXIDOREDUCTASE YFCG"/>
    <property type="match status" value="1"/>
</dbReference>
<dbReference type="Pfam" id="PF02798">
    <property type="entry name" value="GST_N"/>
    <property type="match status" value="1"/>
</dbReference>
<gene>
    <name evidence="4" type="ORF">MGWOODY_XGa965</name>
</gene>
<dbReference type="PROSITE" id="PS50404">
    <property type="entry name" value="GST_NTER"/>
    <property type="match status" value="1"/>
</dbReference>
<dbReference type="EMBL" id="CZRL01000104">
    <property type="protein sequence ID" value="CUS54746.1"/>
    <property type="molecule type" value="Genomic_DNA"/>
</dbReference>
<dbReference type="PANTHER" id="PTHR44051">
    <property type="entry name" value="GLUTATHIONE S-TRANSFERASE-RELATED"/>
    <property type="match status" value="1"/>
</dbReference>
<feature type="region of interest" description="Disordered" evidence="1">
    <location>
        <begin position="207"/>
        <end position="233"/>
    </location>
</feature>
<dbReference type="Gene3D" id="1.20.1050.10">
    <property type="match status" value="1"/>
</dbReference>
<dbReference type="InterPro" id="IPR010987">
    <property type="entry name" value="Glutathione-S-Trfase_C-like"/>
</dbReference>
<dbReference type="InterPro" id="IPR036282">
    <property type="entry name" value="Glutathione-S-Trfase_C_sf"/>
</dbReference>
<dbReference type="Pfam" id="PF13410">
    <property type="entry name" value="GST_C_2"/>
    <property type="match status" value="1"/>
</dbReference>
<evidence type="ECO:0000313" key="4">
    <source>
        <dbReference type="EMBL" id="CUS54746.1"/>
    </source>
</evidence>
<organism evidence="4">
    <name type="scientific">hydrothermal vent metagenome</name>
    <dbReference type="NCBI Taxonomy" id="652676"/>
    <lineage>
        <taxon>unclassified sequences</taxon>
        <taxon>metagenomes</taxon>
        <taxon>ecological metagenomes</taxon>
    </lineage>
</organism>
<dbReference type="GO" id="GO:0004364">
    <property type="term" value="F:glutathione transferase activity"/>
    <property type="evidence" value="ECO:0007669"/>
    <property type="project" value="UniProtKB-EC"/>
</dbReference>
<evidence type="ECO:0000259" key="2">
    <source>
        <dbReference type="PROSITE" id="PS50404"/>
    </source>
</evidence>
<dbReference type="PROSITE" id="PS50405">
    <property type="entry name" value="GST_CTER"/>
    <property type="match status" value="1"/>
</dbReference>
<dbReference type="Gene3D" id="3.40.30.10">
    <property type="entry name" value="Glutaredoxin"/>
    <property type="match status" value="1"/>
</dbReference>
<evidence type="ECO:0000259" key="3">
    <source>
        <dbReference type="PROSITE" id="PS50405"/>
    </source>
</evidence>
<dbReference type="SFLD" id="SFLDG01151">
    <property type="entry name" value="Main.2:_Nu-like"/>
    <property type="match status" value="1"/>
</dbReference>